<name>A0A7W8QIE2_9ACTN</name>
<protein>
    <submittedName>
        <fullName evidence="2">Uncharacterized protein</fullName>
    </submittedName>
</protein>
<dbReference type="EMBL" id="JACHDB010000001">
    <property type="protein sequence ID" value="MBB5430290.1"/>
    <property type="molecule type" value="Genomic_DNA"/>
</dbReference>
<proteinExistence type="predicted"/>
<reference evidence="2 3" key="1">
    <citation type="submission" date="2020-08" db="EMBL/GenBank/DDBJ databases">
        <title>Sequencing the genomes of 1000 actinobacteria strains.</title>
        <authorList>
            <person name="Klenk H.-P."/>
        </authorList>
    </citation>
    <scope>NUCLEOTIDE SEQUENCE [LARGE SCALE GENOMIC DNA]</scope>
    <source>
        <strain evidence="2 3">DSM 44551</strain>
    </source>
</reference>
<sequence length="197" mass="19729">MHRPDRQGERRRKAVLLAVLAPTAAIAAWGPLTAMRADMPAAPAGAALAAAVTAGPVWWGTAGVRPERGLAALFLPAWGACVLGAAAGDGLAGAVRPPLSLPAAGPGGTGHFGWFAYAPLGPEEGGPGEAPLSGAAQTYAETPAPRWAVALAAGDGRRGDRLRPARRGGRGVRPPAGRGRPRAVRTGGRGVNPCPAT</sequence>
<dbReference type="Proteomes" id="UP000572635">
    <property type="component" value="Unassembled WGS sequence"/>
</dbReference>
<dbReference type="AlphaFoldDB" id="A0A7W8QIE2"/>
<dbReference type="RefSeq" id="WP_184388068.1">
    <property type="nucleotide sequence ID" value="NZ_BAAAJD010000066.1"/>
</dbReference>
<evidence type="ECO:0000313" key="2">
    <source>
        <dbReference type="EMBL" id="MBB5430290.1"/>
    </source>
</evidence>
<gene>
    <name evidence="2" type="ORF">HDA36_000374</name>
</gene>
<accession>A0A7W8QIE2</accession>
<evidence type="ECO:0000313" key="3">
    <source>
        <dbReference type="Proteomes" id="UP000572635"/>
    </source>
</evidence>
<feature type="region of interest" description="Disordered" evidence="1">
    <location>
        <begin position="151"/>
        <end position="197"/>
    </location>
</feature>
<organism evidence="2 3">
    <name type="scientific">Nocardiopsis composta</name>
    <dbReference type="NCBI Taxonomy" id="157465"/>
    <lineage>
        <taxon>Bacteria</taxon>
        <taxon>Bacillati</taxon>
        <taxon>Actinomycetota</taxon>
        <taxon>Actinomycetes</taxon>
        <taxon>Streptosporangiales</taxon>
        <taxon>Nocardiopsidaceae</taxon>
        <taxon>Nocardiopsis</taxon>
    </lineage>
</organism>
<comment type="caution">
    <text evidence="2">The sequence shown here is derived from an EMBL/GenBank/DDBJ whole genome shotgun (WGS) entry which is preliminary data.</text>
</comment>
<keyword evidence="3" id="KW-1185">Reference proteome</keyword>
<evidence type="ECO:0000256" key="1">
    <source>
        <dbReference type="SAM" id="MobiDB-lite"/>
    </source>
</evidence>